<dbReference type="AlphaFoldDB" id="A0A0A8Z8V6"/>
<evidence type="ECO:0000313" key="1">
    <source>
        <dbReference type="EMBL" id="JAD35241.1"/>
    </source>
</evidence>
<sequence>MLFWDIYGICISHYSLSRRVGNICCFFFLEQARTIILQVTTVEV</sequence>
<accession>A0A0A8Z8V6</accession>
<proteinExistence type="predicted"/>
<protein>
    <submittedName>
        <fullName evidence="1">Uncharacterized protein</fullName>
    </submittedName>
</protein>
<name>A0A0A8Z8V6_ARUDO</name>
<reference evidence="1" key="2">
    <citation type="journal article" date="2015" name="Data Brief">
        <title>Shoot transcriptome of the giant reed, Arundo donax.</title>
        <authorList>
            <person name="Barrero R.A."/>
            <person name="Guerrero F.D."/>
            <person name="Moolhuijzen P."/>
            <person name="Goolsby J.A."/>
            <person name="Tidwell J."/>
            <person name="Bellgard S.E."/>
            <person name="Bellgard M.I."/>
        </authorList>
    </citation>
    <scope>NUCLEOTIDE SEQUENCE</scope>
    <source>
        <tissue evidence="1">Shoot tissue taken approximately 20 cm above the soil surface</tissue>
    </source>
</reference>
<organism evidence="1">
    <name type="scientific">Arundo donax</name>
    <name type="common">Giant reed</name>
    <name type="synonym">Donax arundinaceus</name>
    <dbReference type="NCBI Taxonomy" id="35708"/>
    <lineage>
        <taxon>Eukaryota</taxon>
        <taxon>Viridiplantae</taxon>
        <taxon>Streptophyta</taxon>
        <taxon>Embryophyta</taxon>
        <taxon>Tracheophyta</taxon>
        <taxon>Spermatophyta</taxon>
        <taxon>Magnoliopsida</taxon>
        <taxon>Liliopsida</taxon>
        <taxon>Poales</taxon>
        <taxon>Poaceae</taxon>
        <taxon>PACMAD clade</taxon>
        <taxon>Arundinoideae</taxon>
        <taxon>Arundineae</taxon>
        <taxon>Arundo</taxon>
    </lineage>
</organism>
<dbReference type="EMBL" id="GBRH01262654">
    <property type="protein sequence ID" value="JAD35241.1"/>
    <property type="molecule type" value="Transcribed_RNA"/>
</dbReference>
<reference evidence="1" key="1">
    <citation type="submission" date="2014-09" db="EMBL/GenBank/DDBJ databases">
        <authorList>
            <person name="Magalhaes I.L.F."/>
            <person name="Oliveira U."/>
            <person name="Santos F.R."/>
            <person name="Vidigal T.H.D.A."/>
            <person name="Brescovit A.D."/>
            <person name="Santos A.J."/>
        </authorList>
    </citation>
    <scope>NUCLEOTIDE SEQUENCE</scope>
    <source>
        <tissue evidence="1">Shoot tissue taken approximately 20 cm above the soil surface</tissue>
    </source>
</reference>